<gene>
    <name evidence="3" type="ORF">A3H70_04770</name>
</gene>
<dbReference type="PROSITE" id="PS50853">
    <property type="entry name" value="FN3"/>
    <property type="match status" value="1"/>
</dbReference>
<proteinExistence type="predicted"/>
<feature type="compositionally biased region" description="Gly residues" evidence="1">
    <location>
        <begin position="1114"/>
        <end position="1124"/>
    </location>
</feature>
<dbReference type="InterPro" id="IPR036116">
    <property type="entry name" value="FN3_sf"/>
</dbReference>
<dbReference type="Pfam" id="PF00041">
    <property type="entry name" value="fn3"/>
    <property type="match status" value="1"/>
</dbReference>
<evidence type="ECO:0000313" key="3">
    <source>
        <dbReference type="EMBL" id="OGY92162.1"/>
    </source>
</evidence>
<accession>A0A1G2BSY4</accession>
<evidence type="ECO:0000259" key="2">
    <source>
        <dbReference type="PROSITE" id="PS50853"/>
    </source>
</evidence>
<comment type="caution">
    <text evidence="3">The sequence shown here is derived from an EMBL/GenBank/DDBJ whole genome shotgun (WGS) entry which is preliminary data.</text>
</comment>
<evidence type="ECO:0000313" key="4">
    <source>
        <dbReference type="Proteomes" id="UP000178109"/>
    </source>
</evidence>
<feature type="region of interest" description="Disordered" evidence="1">
    <location>
        <begin position="1109"/>
        <end position="1133"/>
    </location>
</feature>
<dbReference type="InterPro" id="IPR003961">
    <property type="entry name" value="FN3_dom"/>
</dbReference>
<dbReference type="InterPro" id="IPR013783">
    <property type="entry name" value="Ig-like_fold"/>
</dbReference>
<evidence type="ECO:0000256" key="1">
    <source>
        <dbReference type="SAM" id="MobiDB-lite"/>
    </source>
</evidence>
<dbReference type="CDD" id="cd00063">
    <property type="entry name" value="FN3"/>
    <property type="match status" value="1"/>
</dbReference>
<name>A0A1G2BSY4_9BACT</name>
<reference evidence="3 4" key="1">
    <citation type="journal article" date="2016" name="Nat. Commun.">
        <title>Thousands of microbial genomes shed light on interconnected biogeochemical processes in an aquifer system.</title>
        <authorList>
            <person name="Anantharaman K."/>
            <person name="Brown C.T."/>
            <person name="Hug L.A."/>
            <person name="Sharon I."/>
            <person name="Castelle C.J."/>
            <person name="Probst A.J."/>
            <person name="Thomas B.C."/>
            <person name="Singh A."/>
            <person name="Wilkins M.J."/>
            <person name="Karaoz U."/>
            <person name="Brodie E.L."/>
            <person name="Williams K.H."/>
            <person name="Hubbard S.S."/>
            <person name="Banfield J.F."/>
        </authorList>
    </citation>
    <scope>NUCLEOTIDE SEQUENCE [LARGE SCALE GENOMIC DNA]</scope>
</reference>
<dbReference type="SMART" id="SM00060">
    <property type="entry name" value="FN3"/>
    <property type="match status" value="1"/>
</dbReference>
<organism evidence="3 4">
    <name type="scientific">Candidatus Komeilibacteria bacterium RIFCSPLOWO2_02_FULL_48_11</name>
    <dbReference type="NCBI Taxonomy" id="1798553"/>
    <lineage>
        <taxon>Bacteria</taxon>
        <taxon>Candidatus Komeiliibacteriota</taxon>
    </lineage>
</organism>
<feature type="domain" description="Fibronectin type-III" evidence="2">
    <location>
        <begin position="282"/>
        <end position="380"/>
    </location>
</feature>
<dbReference type="STRING" id="1798553.A3H70_04770"/>
<feature type="compositionally biased region" description="Polar residues" evidence="1">
    <location>
        <begin position="1057"/>
        <end position="1067"/>
    </location>
</feature>
<dbReference type="Gene3D" id="2.60.40.10">
    <property type="entry name" value="Immunoglobulins"/>
    <property type="match status" value="2"/>
</dbReference>
<protein>
    <recommendedName>
        <fullName evidence="2">Fibronectin type-III domain-containing protein</fullName>
    </recommendedName>
</protein>
<dbReference type="EMBL" id="MHKO01000027">
    <property type="protein sequence ID" value="OGY92162.1"/>
    <property type="molecule type" value="Genomic_DNA"/>
</dbReference>
<sequence>MTRFLAKKLVFLPLIAAIAVIIGVLGLSVKANNDIMVFGKLWEQGLDFWGNSVSVEPGQEFKITLFSGNYSQNQPVTNVKIIDSLPVNAAFVAGSSFQILNNDGVWEPLTDDGTTPFDDIGLAVTADGTLDAQEFANYKYTIKVDDFLPSNTTQLSWSGPTLYFTDASGNQTKNNSETVSITVVNLPAISSFTLSPAQSSYKLGDIITFTAIGSAGKTSSAQIASTTANLIDNAGTYAGSYTVQAGDNLSAVPRAYLANDNGKGAYLDYQQNIVLDGVLPLAPSGLAAILNLDTTVTLAWIAPSILTDIDHFNIYSNNGSGNVDFSAPIATVPATATQYTTPVLTPDVLYKFAIRALDASGNTDGNTVVVSKSTDVTPPEPPASLVQPTSLNSQILKFQTTIPIQFIWASSPAADLVKYRLEIDDSSDFSSIITSQETVGTTTAYTLETSTIILPEGIYFWRVSAIDDVDLVSAPTITPDNSFEIDNTPAAITVTQPASGMQVGASFTMSGAAADSGTHLGGTTGLQNVELSLTNLATGEFWDGSAWVAEPTFLNAASTDSFAAWSYQFSGAVQNNNTYIAHARATDKAGHQTSGALISLTGDTAGPSINPITITNATLSTAAIFKNGQSIVLTAMITDNLGQGGMSVNNIQADLSAITGNASDNAVAPASYDTATGLATWTAVAANASGDGAKNVSVTALDLAANSGAGNNSIVADNSLPAIASDTLTSPSTTGLAWAGNSTQNITWDNTDITDANLSANPITLEYTADSANWTQIATNEPNDGIYAWTVPALNSPTVKIKITAKDNAGNAASDVSDNNFTIDSQAPTFANTVLTNSTLGITTLVKNGDAVVLTSDIFDNLLQAEITQASITADFTNITNNPADNAVSPASYNPTTGAAVWNFKTAASTGNGNLSLSITAADLAGNSATFTNTAIITADNTLPEITSATLTSPSGANIYWSGGSIQTITWNNSEITDAHLAVNPITLDYTTDGSNWTQIAANEANDGTYDWTVPAINSQTVKIRLTAIDQVNLTSSDVSDNNFTIDSTPPTVPATALTSPNGNEAWKQGTTRTIAWDSAAITDNFGLATNPISLSYSYTFICGASASGSEGTPSGGGSGGGSDGTPAPSVCGTELPIGSNEANDGSYTWTTPLIDSTDVRVRITATDAAGNTASDQSDNSFSIGLPPVVVQARAMNDTTIEIEWNKALSSAGAFGNYTAAGLTTTATAVSGTNNKIALLTVASLNNTGFTASDLAVAADTITDTFNFKNEAQSNLAIIDKQAPQMSLANSYPNPNQLIVDFMPGMRVSVSEAPGSAAVFKLDSVSQTIGYNAADKMITFTPTASLAFGKHTLSLDMVDVANNAIANQTWNFYIDSFLLNIAAAPVRFSFSGNLSDTTDASEQQRVSISTYGAGYTIYALLSDPIDDGYGSTISNVSLKEASSGSWIDLNGANLVQISRVNKLTIPSASPVVTDFLFDSRAVIPSIMQTAGNYQGTLEIIVVPEY</sequence>
<dbReference type="Proteomes" id="UP000178109">
    <property type="component" value="Unassembled WGS sequence"/>
</dbReference>
<dbReference type="SUPFAM" id="SSF49265">
    <property type="entry name" value="Fibronectin type III"/>
    <property type="match status" value="1"/>
</dbReference>
<feature type="region of interest" description="Disordered" evidence="1">
    <location>
        <begin position="1043"/>
        <end position="1067"/>
    </location>
</feature>